<dbReference type="Gene3D" id="3.20.20.450">
    <property type="entry name" value="EAL domain"/>
    <property type="match status" value="1"/>
</dbReference>
<dbReference type="InterPro" id="IPR013655">
    <property type="entry name" value="PAS_fold_3"/>
</dbReference>
<name>A0A5C7G502_9BURK</name>
<dbReference type="Gene3D" id="3.30.450.20">
    <property type="entry name" value="PAS domain"/>
    <property type="match status" value="2"/>
</dbReference>
<dbReference type="AlphaFoldDB" id="A0A5C7G502"/>
<dbReference type="Pfam" id="PF00990">
    <property type="entry name" value="GGDEF"/>
    <property type="match status" value="1"/>
</dbReference>
<keyword evidence="1" id="KW-0472">Membrane</keyword>
<dbReference type="Proteomes" id="UP000321413">
    <property type="component" value="Unassembled WGS sequence"/>
</dbReference>
<dbReference type="PANTHER" id="PTHR44757:SF2">
    <property type="entry name" value="BIOFILM ARCHITECTURE MAINTENANCE PROTEIN MBAA"/>
    <property type="match status" value="1"/>
</dbReference>
<dbReference type="Pfam" id="PF00563">
    <property type="entry name" value="EAL"/>
    <property type="match status" value="1"/>
</dbReference>
<dbReference type="NCBIfam" id="TIGR00254">
    <property type="entry name" value="GGDEF"/>
    <property type="match status" value="1"/>
</dbReference>
<dbReference type="NCBIfam" id="TIGR00229">
    <property type="entry name" value="sensory_box"/>
    <property type="match status" value="1"/>
</dbReference>
<comment type="caution">
    <text evidence="5">The sequence shown here is derived from an EMBL/GenBank/DDBJ whole genome shotgun (WGS) entry which is preliminary data.</text>
</comment>
<dbReference type="PROSITE" id="PS50883">
    <property type="entry name" value="EAL"/>
    <property type="match status" value="1"/>
</dbReference>
<accession>A0A5C7G502</accession>
<feature type="domain" description="GGDEF" evidence="4">
    <location>
        <begin position="502"/>
        <end position="640"/>
    </location>
</feature>
<dbReference type="InterPro" id="IPR000160">
    <property type="entry name" value="GGDEF_dom"/>
</dbReference>
<evidence type="ECO:0000313" key="5">
    <source>
        <dbReference type="EMBL" id="TXF99036.1"/>
    </source>
</evidence>
<dbReference type="InterPro" id="IPR029787">
    <property type="entry name" value="Nucleotide_cyclase"/>
</dbReference>
<feature type="domain" description="PAC" evidence="2">
    <location>
        <begin position="417"/>
        <end position="470"/>
    </location>
</feature>
<dbReference type="SUPFAM" id="SSF55785">
    <property type="entry name" value="PYP-like sensor domain (PAS domain)"/>
    <property type="match status" value="1"/>
</dbReference>
<reference evidence="5 6" key="1">
    <citation type="submission" date="2019-08" db="EMBL/GenBank/DDBJ databases">
        <title>Massilia golmudensis sp. nov., isolated from sand in the Qinghai-Tibetan Plateau.</title>
        <authorList>
            <person name="Zhang B."/>
        </authorList>
    </citation>
    <scope>NUCLEOTIDE SEQUENCE [LARGE SCALE GENOMIC DNA]</scope>
    <source>
        <strain evidence="5 6">GEM5</strain>
    </source>
</reference>
<dbReference type="InterPro" id="IPR000014">
    <property type="entry name" value="PAS"/>
</dbReference>
<dbReference type="SMART" id="SM00086">
    <property type="entry name" value="PAC"/>
    <property type="match status" value="1"/>
</dbReference>
<sequence>MAGMEEPNMPEQSQLRLPRRRLTEWILFAAGLLSSGAILVYMILTERASAIDGDAARMRAQALVIDQALHRQLAGVRSALDSARQALQPGSACDAACRHTLLQSLRRSMPGVRALLSIGPDGRIALSDDDIGDHRLDDRRYLDGLHHLCNARTMTVSDPFENAPGEFNIKVSMSRGLDNGCGRGAVSAILNPDYFDAVMRSALYAPDMYIAIADAGGQRLLYVPPDPAMMRRGLPDRLVGHHQSGGEPVSVTRDRRDDGVEQLVVQRSMTLDGLQIDRELVIALGRDASEVTRAWRRLALTCGIGGAAFWLTCCAGLLMAQARRRSLRALERAAELDRIEAAERVELALNGASLALWDWDLAGGRLQVDARGCAMLGYTMPEQEQGRIDWSALVHPEDADAFLGELERHQAGLTPSFEAEFRMRHRAGHWIWIQSRGKVVARTADGAALRMVGTRTDISARRQAEAEIAHLAFYDGLTKLPNRRLLMDRLSHALAKAERAGEFGAVLFVDLDNFKTLNDTLGHDMGDRLLEMVAFRLQLVTREADTVARLGGDEFVVLLEDLGKSAVTASATAEIVAQKVLDTLSMPYQLDGHELRSTPSIGVVLFGDVHHTIGDLLRQADMAMYEAKAAGRATFRFFDPGMQAAVDAATRLEADLRQALAARQFALHYQPVVDADGSLVGVEALIRWHHPQHGLVSPAAFIGQAEKAGLIVAIGDWVLEEACAQLAAWAAHPAAARLSVAVNVSAGQFHGSGFVDRVRAILERSGADPRLLKFELTESMLLHDAEDMAGRIGALRACGIGFALDDFGTGYSSLNYLRRLPLDQLKIDQSFVRDMLASPSAAGIVQAIVHLADSLGLDLVAEGVESAEQWRHLRDLGCERFQGFLFAAPMPAAELMHRYHLGAAVRAA</sequence>
<dbReference type="CDD" id="cd00130">
    <property type="entry name" value="PAS"/>
    <property type="match status" value="1"/>
</dbReference>
<feature type="domain" description="EAL" evidence="3">
    <location>
        <begin position="649"/>
        <end position="903"/>
    </location>
</feature>
<dbReference type="FunFam" id="3.20.20.450:FF:000001">
    <property type="entry name" value="Cyclic di-GMP phosphodiesterase yahA"/>
    <property type="match status" value="1"/>
</dbReference>
<dbReference type="InterPro" id="IPR043128">
    <property type="entry name" value="Rev_trsase/Diguanyl_cyclase"/>
</dbReference>
<dbReference type="Gene3D" id="3.30.70.270">
    <property type="match status" value="1"/>
</dbReference>
<dbReference type="CDD" id="cd01948">
    <property type="entry name" value="EAL"/>
    <property type="match status" value="1"/>
</dbReference>
<dbReference type="CDD" id="cd01949">
    <property type="entry name" value="GGDEF"/>
    <property type="match status" value="1"/>
</dbReference>
<dbReference type="PROSITE" id="PS50113">
    <property type="entry name" value="PAC"/>
    <property type="match status" value="1"/>
</dbReference>
<keyword evidence="1" id="KW-1133">Transmembrane helix</keyword>
<keyword evidence="1" id="KW-0812">Transmembrane</keyword>
<feature type="transmembrane region" description="Helical" evidence="1">
    <location>
        <begin position="298"/>
        <end position="320"/>
    </location>
</feature>
<dbReference type="PROSITE" id="PS50887">
    <property type="entry name" value="GGDEF"/>
    <property type="match status" value="1"/>
</dbReference>
<evidence type="ECO:0000259" key="4">
    <source>
        <dbReference type="PROSITE" id="PS50887"/>
    </source>
</evidence>
<gene>
    <name evidence="5" type="ORF">FVD38_14670</name>
</gene>
<organism evidence="5 6">
    <name type="scientific">Massilia arenae</name>
    <dbReference type="NCBI Taxonomy" id="2603288"/>
    <lineage>
        <taxon>Bacteria</taxon>
        <taxon>Pseudomonadati</taxon>
        <taxon>Pseudomonadota</taxon>
        <taxon>Betaproteobacteria</taxon>
        <taxon>Burkholderiales</taxon>
        <taxon>Oxalobacteraceae</taxon>
        <taxon>Telluria group</taxon>
        <taxon>Massilia</taxon>
    </lineage>
</organism>
<dbReference type="InterPro" id="IPR052155">
    <property type="entry name" value="Biofilm_reg_signaling"/>
</dbReference>
<dbReference type="SUPFAM" id="SSF55073">
    <property type="entry name" value="Nucleotide cyclase"/>
    <property type="match status" value="1"/>
</dbReference>
<evidence type="ECO:0000256" key="1">
    <source>
        <dbReference type="SAM" id="Phobius"/>
    </source>
</evidence>
<dbReference type="PANTHER" id="PTHR44757">
    <property type="entry name" value="DIGUANYLATE CYCLASE DGCP"/>
    <property type="match status" value="1"/>
</dbReference>
<dbReference type="EMBL" id="VPFD01000015">
    <property type="protein sequence ID" value="TXF99036.1"/>
    <property type="molecule type" value="Genomic_DNA"/>
</dbReference>
<dbReference type="SUPFAM" id="SSF141868">
    <property type="entry name" value="EAL domain-like"/>
    <property type="match status" value="1"/>
</dbReference>
<dbReference type="Pfam" id="PF08447">
    <property type="entry name" value="PAS_3"/>
    <property type="match status" value="1"/>
</dbReference>
<evidence type="ECO:0000259" key="2">
    <source>
        <dbReference type="PROSITE" id="PS50113"/>
    </source>
</evidence>
<protein>
    <submittedName>
        <fullName evidence="5">EAL domain-containing protein</fullName>
    </submittedName>
</protein>
<dbReference type="InterPro" id="IPR001610">
    <property type="entry name" value="PAC"/>
</dbReference>
<evidence type="ECO:0000259" key="3">
    <source>
        <dbReference type="PROSITE" id="PS50883"/>
    </source>
</evidence>
<proteinExistence type="predicted"/>
<dbReference type="SMART" id="SM00052">
    <property type="entry name" value="EAL"/>
    <property type="match status" value="1"/>
</dbReference>
<keyword evidence="6" id="KW-1185">Reference proteome</keyword>
<dbReference type="SMART" id="SM00091">
    <property type="entry name" value="PAS"/>
    <property type="match status" value="1"/>
</dbReference>
<evidence type="ECO:0000313" key="6">
    <source>
        <dbReference type="Proteomes" id="UP000321413"/>
    </source>
</evidence>
<dbReference type="InterPro" id="IPR035965">
    <property type="entry name" value="PAS-like_dom_sf"/>
</dbReference>
<feature type="transmembrane region" description="Helical" evidence="1">
    <location>
        <begin position="25"/>
        <end position="44"/>
    </location>
</feature>
<dbReference type="InterPro" id="IPR035919">
    <property type="entry name" value="EAL_sf"/>
</dbReference>
<dbReference type="SMART" id="SM00267">
    <property type="entry name" value="GGDEF"/>
    <property type="match status" value="1"/>
</dbReference>
<dbReference type="InterPro" id="IPR000700">
    <property type="entry name" value="PAS-assoc_C"/>
</dbReference>
<dbReference type="InterPro" id="IPR001633">
    <property type="entry name" value="EAL_dom"/>
</dbReference>